<protein>
    <submittedName>
        <fullName evidence="4">2TM domain-containing protein</fullName>
    </submittedName>
</protein>
<dbReference type="SMART" id="SM00530">
    <property type="entry name" value="HTH_XRE"/>
    <property type="match status" value="1"/>
</dbReference>
<keyword evidence="2" id="KW-0812">Transmembrane</keyword>
<feature type="domain" description="HTH cro/C1-type" evidence="3">
    <location>
        <begin position="3"/>
        <end position="56"/>
    </location>
</feature>
<dbReference type="PANTHER" id="PTHR46558">
    <property type="entry name" value="TRACRIPTIONAL REGULATORY PROTEIN-RELATED-RELATED"/>
    <property type="match status" value="1"/>
</dbReference>
<accession>A0ABV8V0J7</accession>
<organism evidence="4 5">
    <name type="scientific">Simiduia curdlanivorans</name>
    <dbReference type="NCBI Taxonomy" id="1492769"/>
    <lineage>
        <taxon>Bacteria</taxon>
        <taxon>Pseudomonadati</taxon>
        <taxon>Pseudomonadota</taxon>
        <taxon>Gammaproteobacteria</taxon>
        <taxon>Cellvibrionales</taxon>
        <taxon>Cellvibrionaceae</taxon>
        <taxon>Simiduia</taxon>
    </lineage>
</organism>
<sequence>MIIRKLRLQKGWSQEQLAELSGLSVRTIQRIERGQSAGLETLKSLAAVFNVELSTLQPEVTPMSESSDTKITPSLSTDERDAIEYVRDLKGFYSNLTTYILVIGFLFFINLTTSPGNIWAWWPALGWGIGIVVHALNVFEVSDMFGADWERKQVEKRLGRKL</sequence>
<proteinExistence type="predicted"/>
<evidence type="ECO:0000256" key="1">
    <source>
        <dbReference type="ARBA" id="ARBA00023125"/>
    </source>
</evidence>
<dbReference type="PANTHER" id="PTHR46558:SF4">
    <property type="entry name" value="DNA-BIDING PHAGE PROTEIN"/>
    <property type="match status" value="1"/>
</dbReference>
<reference evidence="5" key="1">
    <citation type="journal article" date="2019" name="Int. J. Syst. Evol. Microbiol.">
        <title>The Global Catalogue of Microorganisms (GCM) 10K type strain sequencing project: providing services to taxonomists for standard genome sequencing and annotation.</title>
        <authorList>
            <consortium name="The Broad Institute Genomics Platform"/>
            <consortium name="The Broad Institute Genome Sequencing Center for Infectious Disease"/>
            <person name="Wu L."/>
            <person name="Ma J."/>
        </authorList>
    </citation>
    <scope>NUCLEOTIDE SEQUENCE [LARGE SCALE GENOMIC DNA]</scope>
    <source>
        <strain evidence="5">CECT 8570</strain>
    </source>
</reference>
<dbReference type="EMBL" id="JBHSCX010000003">
    <property type="protein sequence ID" value="MFC4361444.1"/>
    <property type="molecule type" value="Genomic_DNA"/>
</dbReference>
<evidence type="ECO:0000313" key="5">
    <source>
        <dbReference type="Proteomes" id="UP001595840"/>
    </source>
</evidence>
<dbReference type="RefSeq" id="WP_353958673.1">
    <property type="nucleotide sequence ID" value="NZ_JAUFQG010000004.1"/>
</dbReference>
<name>A0ABV8V0J7_9GAMM</name>
<dbReference type="Gene3D" id="1.10.260.40">
    <property type="entry name" value="lambda repressor-like DNA-binding domains"/>
    <property type="match status" value="1"/>
</dbReference>
<dbReference type="SUPFAM" id="SSF47413">
    <property type="entry name" value="lambda repressor-like DNA-binding domains"/>
    <property type="match status" value="1"/>
</dbReference>
<comment type="caution">
    <text evidence="4">The sequence shown here is derived from an EMBL/GenBank/DDBJ whole genome shotgun (WGS) entry which is preliminary data.</text>
</comment>
<dbReference type="InterPro" id="IPR010982">
    <property type="entry name" value="Lambda_DNA-bd_dom_sf"/>
</dbReference>
<evidence type="ECO:0000256" key="2">
    <source>
        <dbReference type="SAM" id="Phobius"/>
    </source>
</evidence>
<keyword evidence="5" id="KW-1185">Reference proteome</keyword>
<keyword evidence="1" id="KW-0238">DNA-binding</keyword>
<evidence type="ECO:0000313" key="4">
    <source>
        <dbReference type="EMBL" id="MFC4361444.1"/>
    </source>
</evidence>
<dbReference type="InterPro" id="IPR001387">
    <property type="entry name" value="Cro/C1-type_HTH"/>
</dbReference>
<keyword evidence="2" id="KW-0472">Membrane</keyword>
<dbReference type="PROSITE" id="PS50943">
    <property type="entry name" value="HTH_CROC1"/>
    <property type="match status" value="1"/>
</dbReference>
<gene>
    <name evidence="4" type="ORF">ACFOX3_03970</name>
</gene>
<dbReference type="CDD" id="cd00093">
    <property type="entry name" value="HTH_XRE"/>
    <property type="match status" value="1"/>
</dbReference>
<feature type="transmembrane region" description="Helical" evidence="2">
    <location>
        <begin position="92"/>
        <end position="112"/>
    </location>
</feature>
<feature type="transmembrane region" description="Helical" evidence="2">
    <location>
        <begin position="118"/>
        <end position="139"/>
    </location>
</feature>
<keyword evidence="2" id="KW-1133">Transmembrane helix</keyword>
<dbReference type="Pfam" id="PF01381">
    <property type="entry name" value="HTH_3"/>
    <property type="match status" value="1"/>
</dbReference>
<dbReference type="Pfam" id="PF13239">
    <property type="entry name" value="2TM"/>
    <property type="match status" value="1"/>
</dbReference>
<dbReference type="Proteomes" id="UP001595840">
    <property type="component" value="Unassembled WGS sequence"/>
</dbReference>
<evidence type="ECO:0000259" key="3">
    <source>
        <dbReference type="PROSITE" id="PS50943"/>
    </source>
</evidence>
<dbReference type="InterPro" id="IPR025698">
    <property type="entry name" value="2TM_dom"/>
</dbReference>